<dbReference type="RefSeq" id="WP_023494654.1">
    <property type="nucleotide sequence ID" value="NZ_AYLO01000059.1"/>
</dbReference>
<dbReference type="InterPro" id="IPR011836">
    <property type="entry name" value="YhdP"/>
</dbReference>
<dbReference type="AlphaFoldDB" id="V5C6C0"/>
<proteinExistence type="predicted"/>
<dbReference type="PANTHER" id="PTHR38690">
    <property type="entry name" value="PROTEASE-RELATED"/>
    <property type="match status" value="1"/>
</dbReference>
<dbReference type="eggNOG" id="COG3164">
    <property type="taxonomic scope" value="Bacteria"/>
</dbReference>
<keyword evidence="4" id="KW-1185">Reference proteome</keyword>
<evidence type="ECO:0000313" key="4">
    <source>
        <dbReference type="Proteomes" id="UP000017842"/>
    </source>
</evidence>
<feature type="domain" description="YhdP central" evidence="2">
    <location>
        <begin position="10"/>
        <end position="1249"/>
    </location>
</feature>
<reference evidence="3 4" key="1">
    <citation type="journal article" date="2013" name="Genome Announc.">
        <title>Draft Genome Sequence of the Methanotrophic Gammaproteobacterium Methyloglobulus morosus DSM 22980 Strain KoM1.</title>
        <authorList>
            <person name="Poehlein A."/>
            <person name="Deutzmann J.S."/>
            <person name="Daniel R."/>
            <person name="Simeonova D.D."/>
        </authorList>
    </citation>
    <scope>NUCLEOTIDE SEQUENCE [LARGE SCALE GENOMIC DNA]</scope>
    <source>
        <strain evidence="3 4">KoM1</strain>
    </source>
</reference>
<gene>
    <name evidence="3" type="ORF">MGMO_61c00140</name>
</gene>
<feature type="transmembrane region" description="Helical" evidence="1">
    <location>
        <begin position="12"/>
        <end position="34"/>
    </location>
</feature>
<name>V5C6C0_9GAMM</name>
<comment type="caution">
    <text evidence="3">The sequence shown here is derived from an EMBL/GenBank/DDBJ whole genome shotgun (WGS) entry which is preliminary data.</text>
</comment>
<evidence type="ECO:0000256" key="1">
    <source>
        <dbReference type="SAM" id="Phobius"/>
    </source>
</evidence>
<protein>
    <recommendedName>
        <fullName evidence="2">YhdP central domain-containing protein</fullName>
    </recommendedName>
</protein>
<dbReference type="OrthoDB" id="9762238at2"/>
<evidence type="ECO:0000313" key="3">
    <source>
        <dbReference type="EMBL" id="ESS72303.1"/>
    </source>
</evidence>
<dbReference type="PANTHER" id="PTHR38690:SF1">
    <property type="entry name" value="PROTEASE"/>
    <property type="match status" value="1"/>
</dbReference>
<sequence length="1279" mass="140588">MIHHVTRATRHLIFWSLVIIAITLSSVRLVIIGIKGYKTDLENQITAIVGASVKLGRIGAKMRGISPELVLKDIDIASTLSVGKTAIHLNEIRLGINLGEFLYNRDVLSSSWVALVGARLSVTRKQDGQFTVEGLRAGNEQPLWLLQGRRYEVLQSQITFQDQQKGRTPLVLDSVNLAIMNDGNHHRINMLAELPKPVGDRLKVILDFDAGDKFSDIKGTLFLEGNNVKPHGLFSTYLPFEIDMKTGSTDIKAWSQWEQAKPVSIKVESQIRQAIFSRKDRGPFPISHLDAQINWRLNGQQWLVDINRFLLDSSGPNDKVSKKWPDAILHLAGEKASDTGIQKLTMIAKQVDLAEISKLLHFFAPLTDEQSQLLEQTRATGLLKDFALYAEPETKGFALAGWFDGISVEPVLSMPGMANISGQVKGSDTQGAIGLDSQDSRLNLPRLFSKPLVIDQIKGQLNWRQDKDQWALSAPAIALDSPAFKSESRLHVELPKGEEKPFVDLQTSFKSDDISHIAAYLPTKIMKEKLKAWLESAFIGGKVTKGNILLYGKVSDIPFADGTGVLEGYADVEKLELSIHPEWPHISSINGRVSYEHNNIIGLGKSGKMGHVDINNAAILIPRLGSHDERLFIKGEAQGGISDVLNVLQQTPLANKVSPVTKATTTKGTTKVAVDLTIPLWKGQELVTDGSAQLKNAELTVNKLDLKVNNINGDLKFNKHGIYGDKIHANAFGQPIQVNITQADQQTLINVDGSAKVSDIENLFGWSPSQLADGEGDYQLQLQLPNSTVDLPTQVNVKSTLQGIALQLPGTLSKTKEQRKPSSVTVKLSDASILPIALDYNHELKAALNLNAADQKINAGHVLIGHGEAILPKVAELKLEINREQLQLQDWLNLAATQQPGKPNININNINEIKIHSASAIWDKAPLGAFDLSLKRNSKVWAGEIDSNLAKGKLQFPLETRDANPIMMEMDMLNLSAIKQLKTQGTSTERDFNPLLNIQSKKTLLQSKNLGQLVLETVRTPKGINIKRLELTGDDEILLATGNWQDKGLTSSTHLNGKLELKKADQFLDKLNITKDLTDTTGAIDFDLRWNAPPLQLALPNLQGTMDVNLKSGRILSIEPGFGRVLGILAMAQWIKRLQLDFSDIYAEGLTLNSIKGHFDLSNGKATTKGLIIDAVPAKITIIGDTDLVNQTVDHVIKVVPKSLDALPIAGTIVGRVAAMVGKTLTGEDQEGFFFGTQYLVKGSWDDVKISSQHENDGLFQKTWNSITDFPWAGNDKQQ</sequence>
<accession>V5C6C0</accession>
<keyword evidence="1" id="KW-0812">Transmembrane</keyword>
<dbReference type="NCBIfam" id="TIGR02099">
    <property type="entry name" value="YhdP family protein"/>
    <property type="match status" value="1"/>
</dbReference>
<keyword evidence="1" id="KW-1133">Transmembrane helix</keyword>
<dbReference type="Pfam" id="PF13116">
    <property type="entry name" value="YhdP"/>
    <property type="match status" value="1"/>
</dbReference>
<keyword evidence="1" id="KW-0472">Membrane</keyword>
<dbReference type="EMBL" id="AYLO01000059">
    <property type="protein sequence ID" value="ESS72303.1"/>
    <property type="molecule type" value="Genomic_DNA"/>
</dbReference>
<dbReference type="Proteomes" id="UP000017842">
    <property type="component" value="Unassembled WGS sequence"/>
</dbReference>
<dbReference type="STRING" id="1116472.MGMO_61c00140"/>
<dbReference type="PATRIC" id="fig|1116472.3.peg.1891"/>
<organism evidence="3 4">
    <name type="scientific">Methyloglobulus morosus KoM1</name>
    <dbReference type="NCBI Taxonomy" id="1116472"/>
    <lineage>
        <taxon>Bacteria</taxon>
        <taxon>Pseudomonadati</taxon>
        <taxon>Pseudomonadota</taxon>
        <taxon>Gammaproteobacteria</taxon>
        <taxon>Methylococcales</taxon>
        <taxon>Methylococcaceae</taxon>
        <taxon>Methyloglobulus</taxon>
    </lineage>
</organism>
<evidence type="ECO:0000259" key="2">
    <source>
        <dbReference type="Pfam" id="PF13116"/>
    </source>
</evidence>
<dbReference type="InterPro" id="IPR025263">
    <property type="entry name" value="YhdP_central"/>
</dbReference>